<evidence type="ECO:0008006" key="3">
    <source>
        <dbReference type="Google" id="ProtNLM"/>
    </source>
</evidence>
<proteinExistence type="predicted"/>
<dbReference type="Proteomes" id="UP001168821">
    <property type="component" value="Unassembled WGS sequence"/>
</dbReference>
<dbReference type="AlphaFoldDB" id="A0AA38HKU2"/>
<name>A0AA38HKU2_9CUCU</name>
<organism evidence="1 2">
    <name type="scientific">Zophobas morio</name>
    <dbReference type="NCBI Taxonomy" id="2755281"/>
    <lineage>
        <taxon>Eukaryota</taxon>
        <taxon>Metazoa</taxon>
        <taxon>Ecdysozoa</taxon>
        <taxon>Arthropoda</taxon>
        <taxon>Hexapoda</taxon>
        <taxon>Insecta</taxon>
        <taxon>Pterygota</taxon>
        <taxon>Neoptera</taxon>
        <taxon>Endopterygota</taxon>
        <taxon>Coleoptera</taxon>
        <taxon>Polyphaga</taxon>
        <taxon>Cucujiformia</taxon>
        <taxon>Tenebrionidae</taxon>
        <taxon>Zophobas</taxon>
    </lineage>
</organism>
<keyword evidence="2" id="KW-1185">Reference proteome</keyword>
<reference evidence="1" key="1">
    <citation type="journal article" date="2023" name="G3 (Bethesda)">
        <title>Whole genome assemblies of Zophobas morio and Tenebrio molitor.</title>
        <authorList>
            <person name="Kaur S."/>
            <person name="Stinson S.A."/>
            <person name="diCenzo G.C."/>
        </authorList>
    </citation>
    <scope>NUCLEOTIDE SEQUENCE</scope>
    <source>
        <strain evidence="1">QUZm001</strain>
    </source>
</reference>
<sequence>MRPIQSLQAVGASQLVARKLSNIYHDYSNGRSLTITNYTGGNFVAENGAEKATLFADHLATQCVPPACIVAGEVLCDLHLADVEEQFKLLIIVEIVETINEFTKTKGVWPRRYHLRKVKAITNSGGRTPIVPHQLYDGSQHLPIALEEATVVMLPRHYNRPTSTPRKYRPINLLSAVAKVVEAVILHRLKALVDASHFGYRQGYSTTPQLLCLTEWTTRAFNLKKITGV</sequence>
<protein>
    <recommendedName>
        <fullName evidence="3">Reverse transcriptase domain-containing protein</fullName>
    </recommendedName>
</protein>
<evidence type="ECO:0000313" key="2">
    <source>
        <dbReference type="Proteomes" id="UP001168821"/>
    </source>
</evidence>
<comment type="caution">
    <text evidence="1">The sequence shown here is derived from an EMBL/GenBank/DDBJ whole genome shotgun (WGS) entry which is preliminary data.</text>
</comment>
<evidence type="ECO:0000313" key="1">
    <source>
        <dbReference type="EMBL" id="KAJ3626929.1"/>
    </source>
</evidence>
<gene>
    <name evidence="1" type="ORF">Zmor_004129</name>
</gene>
<accession>A0AA38HKU2</accession>
<dbReference type="EMBL" id="JALNTZ010001252">
    <property type="protein sequence ID" value="KAJ3626929.1"/>
    <property type="molecule type" value="Genomic_DNA"/>
</dbReference>